<protein>
    <submittedName>
        <fullName evidence="2">Uncharacterized protein</fullName>
    </submittedName>
</protein>
<accession>A0A2I1CM38</accession>
<dbReference type="AlphaFoldDB" id="A0A2I1CM38"/>
<keyword evidence="1" id="KW-0732">Signal</keyword>
<evidence type="ECO:0000313" key="2">
    <source>
        <dbReference type="EMBL" id="PKX98665.1"/>
    </source>
</evidence>
<reference evidence="3" key="1">
    <citation type="journal article" date="2018" name="Proc. Natl. Acad. Sci. U.S.A.">
        <title>Linking secondary metabolites to gene clusters through genome sequencing of six diverse Aspergillus species.</title>
        <authorList>
            <person name="Kaerboelling I."/>
            <person name="Vesth T.C."/>
            <person name="Frisvad J.C."/>
            <person name="Nybo J.L."/>
            <person name="Theobald S."/>
            <person name="Kuo A."/>
            <person name="Bowyer P."/>
            <person name="Matsuda Y."/>
            <person name="Mondo S."/>
            <person name="Lyhne E.K."/>
            <person name="Kogle M.E."/>
            <person name="Clum A."/>
            <person name="Lipzen A."/>
            <person name="Salamov A."/>
            <person name="Ngan C.Y."/>
            <person name="Daum C."/>
            <person name="Chiniquy J."/>
            <person name="Barry K."/>
            <person name="LaButti K."/>
            <person name="Haridas S."/>
            <person name="Simmons B.A."/>
            <person name="Magnuson J.K."/>
            <person name="Mortensen U.H."/>
            <person name="Larsen T.O."/>
            <person name="Grigoriev I.V."/>
            <person name="Baker S.E."/>
            <person name="Andersen M.R."/>
        </authorList>
    </citation>
    <scope>NUCLEOTIDE SEQUENCE [LARGE SCALE GENOMIC DNA]</scope>
    <source>
        <strain evidence="3">IBT 16806</strain>
    </source>
</reference>
<proteinExistence type="predicted"/>
<evidence type="ECO:0000313" key="3">
    <source>
        <dbReference type="Proteomes" id="UP000234474"/>
    </source>
</evidence>
<gene>
    <name evidence="2" type="ORF">P174DRAFT_437081</name>
</gene>
<dbReference type="EMBL" id="MSZS01000001">
    <property type="protein sequence ID" value="PKX98665.1"/>
    <property type="molecule type" value="Genomic_DNA"/>
</dbReference>
<feature type="signal peptide" evidence="1">
    <location>
        <begin position="1"/>
        <end position="23"/>
    </location>
</feature>
<dbReference type="Proteomes" id="UP000234474">
    <property type="component" value="Unassembled WGS sequence"/>
</dbReference>
<keyword evidence="3" id="KW-1185">Reference proteome</keyword>
<organism evidence="2 3">
    <name type="scientific">Aspergillus novofumigatus (strain IBT 16806)</name>
    <dbReference type="NCBI Taxonomy" id="1392255"/>
    <lineage>
        <taxon>Eukaryota</taxon>
        <taxon>Fungi</taxon>
        <taxon>Dikarya</taxon>
        <taxon>Ascomycota</taxon>
        <taxon>Pezizomycotina</taxon>
        <taxon>Eurotiomycetes</taxon>
        <taxon>Eurotiomycetidae</taxon>
        <taxon>Eurotiales</taxon>
        <taxon>Aspergillaceae</taxon>
        <taxon>Aspergillus</taxon>
        <taxon>Aspergillus subgen. Fumigati</taxon>
    </lineage>
</organism>
<dbReference type="GeneID" id="36533515"/>
<evidence type="ECO:0000256" key="1">
    <source>
        <dbReference type="SAM" id="SignalP"/>
    </source>
</evidence>
<name>A0A2I1CM38_ASPN1</name>
<dbReference type="RefSeq" id="XP_024687260.1">
    <property type="nucleotide sequence ID" value="XM_024826190.1"/>
</dbReference>
<comment type="caution">
    <text evidence="2">The sequence shown here is derived from an EMBL/GenBank/DDBJ whole genome shotgun (WGS) entry which is preliminary data.</text>
</comment>
<feature type="chain" id="PRO_5014172317" evidence="1">
    <location>
        <begin position="24"/>
        <end position="52"/>
    </location>
</feature>
<sequence length="52" mass="5878">MYGTSLFVATLLLLFAVAPASQGHLNVLPSQCRYDSIEVSFLIRKWTIQQYS</sequence>
<dbReference type="VEuPathDB" id="FungiDB:P174DRAFT_437081"/>